<comment type="caution">
    <text evidence="2">The sequence shown here is derived from an EMBL/GenBank/DDBJ whole genome shotgun (WGS) entry which is preliminary data.</text>
</comment>
<sequence length="436" mass="48446">MIKRGYPVFFHGGVQFEKDVVVMGGEFGPIPSMLDLLPDGLAVLEAGKAIKDHRLPLFVHGLVNFLYNTMPQRTQLLEETLVRLKQRDPDRQIIIIHELCSMNVMPFAYGRPVPMGYDSFPKTIGIGAVNISAPSRDTAPFSMGLPYDPSPACLLRNRELHKLADQGPWLPLFKAATRAMRESGCTAVSNDHPFASWYDAPDVCFQMCSPSMEYPLSDMPPKLRFAGCLPPRVSGDSGQALPSWWDDVLENGVAENNKKKKIVFVSQGTAHIDYNQLILPSMEAFRDRDDVIVIVTLGIRGATLEDGFSVPSNARWTDFLAYDRVLPYADVFVCNAGYGSTSHAVTNGTPVVLAGEVLDKKEVTKRAVYAGYAWDLESATPSTEQIKKGVEAVLSDRRFKTRAMELKIENEQMDCMQIIQRQILDFTDQNSKSMAG</sequence>
<dbReference type="Gene3D" id="3.40.50.2000">
    <property type="entry name" value="Glycogen Phosphorylase B"/>
    <property type="match status" value="2"/>
</dbReference>
<evidence type="ECO:0000259" key="1">
    <source>
        <dbReference type="Pfam" id="PF06722"/>
    </source>
</evidence>
<feature type="domain" description="Erythromycin biosynthesis protein CIII-like C-terminal" evidence="1">
    <location>
        <begin position="293"/>
        <end position="412"/>
    </location>
</feature>
<gene>
    <name evidence="2" type="ORF">GRF29_161g1082395</name>
</gene>
<dbReference type="PANTHER" id="PTHR21015:SF22">
    <property type="entry name" value="GLYCOSYLTRANSFERASE"/>
    <property type="match status" value="1"/>
</dbReference>
<dbReference type="InterPro" id="IPR010610">
    <property type="entry name" value="EryCIII-like_C"/>
</dbReference>
<name>A0AAN6LQX2_9PLEO</name>
<accession>A0AAN6LQX2</accession>
<proteinExistence type="predicted"/>
<dbReference type="Pfam" id="PF06722">
    <property type="entry name" value="EryCIII-like_C"/>
    <property type="match status" value="1"/>
</dbReference>
<organism evidence="2 3">
    <name type="scientific">Pseudopithomyces chartarum</name>
    <dbReference type="NCBI Taxonomy" id="1892770"/>
    <lineage>
        <taxon>Eukaryota</taxon>
        <taxon>Fungi</taxon>
        <taxon>Dikarya</taxon>
        <taxon>Ascomycota</taxon>
        <taxon>Pezizomycotina</taxon>
        <taxon>Dothideomycetes</taxon>
        <taxon>Pleosporomycetidae</taxon>
        <taxon>Pleosporales</taxon>
        <taxon>Massarineae</taxon>
        <taxon>Didymosphaeriaceae</taxon>
        <taxon>Pseudopithomyces</taxon>
    </lineage>
</organism>
<dbReference type="SUPFAM" id="SSF53756">
    <property type="entry name" value="UDP-Glycosyltransferase/glycogen phosphorylase"/>
    <property type="match status" value="1"/>
</dbReference>
<reference evidence="2 3" key="1">
    <citation type="submission" date="2021-02" db="EMBL/GenBank/DDBJ databases">
        <title>Genome assembly of Pseudopithomyces chartarum.</title>
        <authorList>
            <person name="Jauregui R."/>
            <person name="Singh J."/>
            <person name="Voisey C."/>
        </authorList>
    </citation>
    <scope>NUCLEOTIDE SEQUENCE [LARGE SCALE GENOMIC DNA]</scope>
    <source>
        <strain evidence="2 3">AGR01</strain>
    </source>
</reference>
<evidence type="ECO:0000313" key="3">
    <source>
        <dbReference type="Proteomes" id="UP001280581"/>
    </source>
</evidence>
<dbReference type="Proteomes" id="UP001280581">
    <property type="component" value="Unassembled WGS sequence"/>
</dbReference>
<dbReference type="PANTHER" id="PTHR21015">
    <property type="entry name" value="UDP-N-ACETYLGLUCOSAMINE--N-ACETYLMURAMYL-(PENTAPEPTIDE) PYROPHOSPHORYL-UNDECAPRENOL N-ACETYLGLUCOSAMINE TRANSFERASE 1"/>
    <property type="match status" value="1"/>
</dbReference>
<dbReference type="GO" id="GO:0016757">
    <property type="term" value="F:glycosyltransferase activity"/>
    <property type="evidence" value="ECO:0007669"/>
    <property type="project" value="TreeGrafter"/>
</dbReference>
<evidence type="ECO:0000313" key="2">
    <source>
        <dbReference type="EMBL" id="KAK3202392.1"/>
    </source>
</evidence>
<dbReference type="AlphaFoldDB" id="A0AAN6LQX2"/>
<dbReference type="EMBL" id="WVTA01000014">
    <property type="protein sequence ID" value="KAK3202392.1"/>
    <property type="molecule type" value="Genomic_DNA"/>
</dbReference>
<keyword evidence="3" id="KW-1185">Reference proteome</keyword>
<protein>
    <recommendedName>
        <fullName evidence="1">Erythromycin biosynthesis protein CIII-like C-terminal domain-containing protein</fullName>
    </recommendedName>
</protein>